<dbReference type="InterPro" id="IPR012506">
    <property type="entry name" value="TMEM86B-like"/>
</dbReference>
<accession>A0A9D8KG15</accession>
<comment type="similarity">
    <text evidence="2">Belongs to the TMEM86 family.</text>
</comment>
<organism evidence="7 8">
    <name type="scientific">Candidatus Zymogenus saltonus</name>
    <dbReference type="NCBI Taxonomy" id="2844893"/>
    <lineage>
        <taxon>Bacteria</taxon>
        <taxon>Deltaproteobacteria</taxon>
        <taxon>Candidatus Zymogenia</taxon>
        <taxon>Candidatus Zymogeniales</taxon>
        <taxon>Candidatus Zymogenaceae</taxon>
        <taxon>Candidatus Zymogenus</taxon>
    </lineage>
</organism>
<dbReference type="AlphaFoldDB" id="A0A9D8KG15"/>
<feature type="transmembrane region" description="Helical" evidence="6">
    <location>
        <begin position="112"/>
        <end position="131"/>
    </location>
</feature>
<evidence type="ECO:0000256" key="2">
    <source>
        <dbReference type="ARBA" id="ARBA00007375"/>
    </source>
</evidence>
<dbReference type="Proteomes" id="UP000809273">
    <property type="component" value="Unassembled WGS sequence"/>
</dbReference>
<feature type="transmembrane region" description="Helical" evidence="6">
    <location>
        <begin position="201"/>
        <end position="221"/>
    </location>
</feature>
<evidence type="ECO:0000256" key="3">
    <source>
        <dbReference type="ARBA" id="ARBA00022692"/>
    </source>
</evidence>
<dbReference type="EMBL" id="JAFGIX010000065">
    <property type="protein sequence ID" value="MBN1574071.1"/>
    <property type="molecule type" value="Genomic_DNA"/>
</dbReference>
<evidence type="ECO:0000256" key="6">
    <source>
        <dbReference type="SAM" id="Phobius"/>
    </source>
</evidence>
<evidence type="ECO:0000256" key="4">
    <source>
        <dbReference type="ARBA" id="ARBA00022989"/>
    </source>
</evidence>
<evidence type="ECO:0000256" key="5">
    <source>
        <dbReference type="ARBA" id="ARBA00023136"/>
    </source>
</evidence>
<dbReference type="Pfam" id="PF07947">
    <property type="entry name" value="YhhN"/>
    <property type="match status" value="1"/>
</dbReference>
<feature type="transmembrane region" description="Helical" evidence="6">
    <location>
        <begin position="35"/>
        <end position="52"/>
    </location>
</feature>
<keyword evidence="3 6" id="KW-0812">Transmembrane</keyword>
<evidence type="ECO:0000256" key="1">
    <source>
        <dbReference type="ARBA" id="ARBA00004141"/>
    </source>
</evidence>
<dbReference type="PANTHER" id="PTHR31885:SF6">
    <property type="entry name" value="GH04784P"/>
    <property type="match status" value="1"/>
</dbReference>
<feature type="transmembrane region" description="Helical" evidence="6">
    <location>
        <begin position="6"/>
        <end position="23"/>
    </location>
</feature>
<dbReference type="GO" id="GO:0016787">
    <property type="term" value="F:hydrolase activity"/>
    <property type="evidence" value="ECO:0007669"/>
    <property type="project" value="TreeGrafter"/>
</dbReference>
<dbReference type="PANTHER" id="PTHR31885">
    <property type="entry name" value="GH04784P"/>
    <property type="match status" value="1"/>
</dbReference>
<keyword evidence="5 6" id="KW-0472">Membrane</keyword>
<name>A0A9D8KG15_9DELT</name>
<keyword evidence="4 6" id="KW-1133">Transmembrane helix</keyword>
<feature type="transmembrane region" description="Helical" evidence="6">
    <location>
        <begin position="85"/>
        <end position="106"/>
    </location>
</feature>
<evidence type="ECO:0000313" key="8">
    <source>
        <dbReference type="Proteomes" id="UP000809273"/>
    </source>
</evidence>
<comment type="caution">
    <text evidence="7">The sequence shown here is derived from an EMBL/GenBank/DDBJ whole genome shotgun (WGS) entry which is preliminary data.</text>
</comment>
<evidence type="ECO:0000313" key="7">
    <source>
        <dbReference type="EMBL" id="MBN1574071.1"/>
    </source>
</evidence>
<protein>
    <submittedName>
        <fullName evidence="7">Lysoplasmalogenase</fullName>
    </submittedName>
</protein>
<sequence>MFPYVYIIPFLAIFVAVLVTSELKKVKKGTYATKPVATLLVILTALLSFKVPETTRQYTLLIVIGLVFCFGGDMALMFMESKKAFLIGLVLFLLGHVVYAVTFLIYGGDSSHLLLTALVLFVIGVFIYAFLYPGLGKMKVPVAFYILIISAMVAAAAASLFSASVPKTVAWLITIGSVLFWVSDIVLGVNRFRIPLKYDRLSLIAYYSGQFLIAVSTYYFVS</sequence>
<feature type="transmembrane region" description="Helical" evidence="6">
    <location>
        <begin position="143"/>
        <end position="163"/>
    </location>
</feature>
<dbReference type="GO" id="GO:0016020">
    <property type="term" value="C:membrane"/>
    <property type="evidence" value="ECO:0007669"/>
    <property type="project" value="UniProtKB-SubCell"/>
</dbReference>
<proteinExistence type="inferred from homology"/>
<reference evidence="7" key="2">
    <citation type="submission" date="2021-01" db="EMBL/GenBank/DDBJ databases">
        <authorList>
            <person name="Hahn C.R."/>
            <person name="Youssef N.H."/>
            <person name="Elshahed M."/>
        </authorList>
    </citation>
    <scope>NUCLEOTIDE SEQUENCE</scope>
    <source>
        <strain evidence="7">Zod_Metabat.24</strain>
    </source>
</reference>
<comment type="subcellular location">
    <subcellularLocation>
        <location evidence="1">Membrane</location>
        <topology evidence="1">Multi-pass membrane protein</topology>
    </subcellularLocation>
</comment>
<gene>
    <name evidence="7" type="ORF">JW984_12820</name>
</gene>
<reference evidence="7" key="1">
    <citation type="journal article" date="2021" name="Environ. Microbiol.">
        <title>Genomic characterization of three novel Desulfobacterota classes expand the metabolic and phylogenetic diversity of the phylum.</title>
        <authorList>
            <person name="Murphy C.L."/>
            <person name="Biggerstaff J."/>
            <person name="Eichhorn A."/>
            <person name="Ewing E."/>
            <person name="Shahan R."/>
            <person name="Soriano D."/>
            <person name="Stewart S."/>
            <person name="VanMol K."/>
            <person name="Walker R."/>
            <person name="Walters P."/>
            <person name="Elshahed M.S."/>
            <person name="Youssef N.H."/>
        </authorList>
    </citation>
    <scope>NUCLEOTIDE SEQUENCE</scope>
    <source>
        <strain evidence="7">Zod_Metabat.24</strain>
    </source>
</reference>
<feature type="transmembrane region" description="Helical" evidence="6">
    <location>
        <begin position="169"/>
        <end position="189"/>
    </location>
</feature>
<feature type="transmembrane region" description="Helical" evidence="6">
    <location>
        <begin position="58"/>
        <end position="78"/>
    </location>
</feature>